<dbReference type="AlphaFoldDB" id="A0A1J9RCQ5"/>
<name>A0A1J9RCQ5_9EURO</name>
<evidence type="ECO:0000313" key="3">
    <source>
        <dbReference type="Proteomes" id="UP000242791"/>
    </source>
</evidence>
<feature type="region of interest" description="Disordered" evidence="1">
    <location>
        <begin position="1"/>
        <end position="36"/>
    </location>
</feature>
<dbReference type="EMBL" id="LGTZ01000240">
    <property type="protein sequence ID" value="OJD26327.1"/>
    <property type="molecule type" value="Genomic_DNA"/>
</dbReference>
<evidence type="ECO:0000313" key="2">
    <source>
        <dbReference type="EMBL" id="OJD26327.1"/>
    </source>
</evidence>
<proteinExistence type="predicted"/>
<comment type="caution">
    <text evidence="2">The sequence shown here is derived from an EMBL/GenBank/DDBJ whole genome shotgun (WGS) entry which is preliminary data.</text>
</comment>
<protein>
    <submittedName>
        <fullName evidence="2">Uncharacterized protein</fullName>
    </submittedName>
</protein>
<dbReference type="VEuPathDB" id="FungiDB:ACJ73_02300"/>
<keyword evidence="3" id="KW-1185">Reference proteome</keyword>
<dbReference type="Proteomes" id="UP000242791">
    <property type="component" value="Unassembled WGS sequence"/>
</dbReference>
<evidence type="ECO:0000256" key="1">
    <source>
        <dbReference type="SAM" id="MobiDB-lite"/>
    </source>
</evidence>
<accession>A0A1J9RCQ5</accession>
<reference evidence="2 3" key="1">
    <citation type="submission" date="2015-08" db="EMBL/GenBank/DDBJ databases">
        <title>Emmonsia species relationships and genome sequence.</title>
        <authorList>
            <person name="Cuomo C.A."/>
            <person name="Schwartz I.S."/>
            <person name="Kenyon C."/>
            <person name="De Hoog G.S."/>
            <person name="Govender N.P."/>
            <person name="Botha A."/>
            <person name="Moreno L."/>
            <person name="De Vries M."/>
            <person name="Munoz J.F."/>
            <person name="Stielow J.B."/>
        </authorList>
    </citation>
    <scope>NUCLEOTIDE SEQUENCE [LARGE SCALE GENOMIC DNA]</scope>
    <source>
        <strain evidence="2 3">EI222</strain>
    </source>
</reference>
<organism evidence="2 3">
    <name type="scientific">Blastomyces percursus</name>
    <dbReference type="NCBI Taxonomy" id="1658174"/>
    <lineage>
        <taxon>Eukaryota</taxon>
        <taxon>Fungi</taxon>
        <taxon>Dikarya</taxon>
        <taxon>Ascomycota</taxon>
        <taxon>Pezizomycotina</taxon>
        <taxon>Eurotiomycetes</taxon>
        <taxon>Eurotiomycetidae</taxon>
        <taxon>Onygenales</taxon>
        <taxon>Ajellomycetaceae</taxon>
        <taxon>Blastomyces</taxon>
    </lineage>
</organism>
<sequence>MVDSKSRRGGGGLQGNTEAPRTILGRGGAGAEVEAE</sequence>
<gene>
    <name evidence="2" type="ORF">ACJ73_02300</name>
</gene>